<reference evidence="2" key="1">
    <citation type="journal article" date="2019" name="Int. J. Syst. Evol. Microbiol.">
        <title>The Global Catalogue of Microorganisms (GCM) 10K type strain sequencing project: providing services to taxonomists for standard genome sequencing and annotation.</title>
        <authorList>
            <consortium name="The Broad Institute Genomics Platform"/>
            <consortium name="The Broad Institute Genome Sequencing Center for Infectious Disease"/>
            <person name="Wu L."/>
            <person name="Ma J."/>
        </authorList>
    </citation>
    <scope>NUCLEOTIDE SEQUENCE [LARGE SCALE GENOMIC DNA]</scope>
    <source>
        <strain evidence="2">CGMCC 1.13718</strain>
    </source>
</reference>
<evidence type="ECO:0000313" key="1">
    <source>
        <dbReference type="EMBL" id="MFC6635520.1"/>
    </source>
</evidence>
<dbReference type="EMBL" id="JBHSVR010000001">
    <property type="protein sequence ID" value="MFC6635520.1"/>
    <property type="molecule type" value="Genomic_DNA"/>
</dbReference>
<gene>
    <name evidence="1" type="ORF">ACFQBM_19795</name>
</gene>
<sequence length="611" mass="67625">MSNTLIVTGYDCPIYKQEQHSVVGESSSAPRLLEEFCQQFGDTIEWRGVRSPGSVLPSEAGNSQKGWADASSYKVLDQLKAASAEYRFLLVYQAPEAVFAGVYRATGGDLSKVNIALEAWAQANRSILNFFQCNRETSALVHIFAPQEQALDFSGIYSNLMGGEASLAFMRARAADSVLEALAPQMVEKFTAHQELYGKLQLAASLPGADLDQSGNPYSRSEYLASLAAESLLTGNGKSNKELEDELGLSLLQIHQLQEELEHYFLKYEKFGAGAIEHGSPAALSHSSDYSSVSAVEIVGSYAESGYRDIHLKLSSLVLADGRDFDSLSCKLVLKAGMAALELRANEGGVNALSSWPNEMHDDHGPFLLFIPDADKEECTQQQQLLAEMNTEDRQLVFSIVNVLRDHFTSGSIQGAESLSIEDIRDWRLVAIELAKKAEGVNSFISVDDVHLREELVSEGYNHIWFDCRNLQFGTRIYPSYSFKFTAAEHRNRYNLALEFRELEGNKPPLEAWPTEFSDEFGNKLQASLIVKAGSIHIDLSEQITGADGAMLSSIIKKLPILIESLAGSGLTSTKGWDFWWKQVAGLDQKTVTYRVEKRSLMGRVKARLRR</sequence>
<keyword evidence="2" id="KW-1185">Reference proteome</keyword>
<evidence type="ECO:0000313" key="2">
    <source>
        <dbReference type="Proteomes" id="UP001596425"/>
    </source>
</evidence>
<dbReference type="RefSeq" id="WP_193193668.1">
    <property type="nucleotide sequence ID" value="NZ_JACZFR010000049.1"/>
</dbReference>
<proteinExistence type="predicted"/>
<name>A0ABW1YTX9_9GAMM</name>
<comment type="caution">
    <text evidence="1">The sequence shown here is derived from an EMBL/GenBank/DDBJ whole genome shotgun (WGS) entry which is preliminary data.</text>
</comment>
<accession>A0ABW1YTX9</accession>
<protein>
    <submittedName>
        <fullName evidence="1">Uncharacterized protein</fullName>
    </submittedName>
</protein>
<organism evidence="1 2">
    <name type="scientific">Microbulbifer taiwanensis</name>
    <dbReference type="NCBI Taxonomy" id="986746"/>
    <lineage>
        <taxon>Bacteria</taxon>
        <taxon>Pseudomonadati</taxon>
        <taxon>Pseudomonadota</taxon>
        <taxon>Gammaproteobacteria</taxon>
        <taxon>Cellvibrionales</taxon>
        <taxon>Microbulbiferaceae</taxon>
        <taxon>Microbulbifer</taxon>
    </lineage>
</organism>
<dbReference type="Proteomes" id="UP001596425">
    <property type="component" value="Unassembled WGS sequence"/>
</dbReference>